<reference evidence="17 18" key="1">
    <citation type="submission" date="2016-01" db="EMBL/GenBank/DDBJ databases">
        <title>The new phylogeny of the genus Mycobacterium.</title>
        <authorList>
            <person name="Tarcisio F."/>
            <person name="Conor M."/>
            <person name="Antonella G."/>
            <person name="Elisabetta G."/>
            <person name="Giulia F.S."/>
            <person name="Sara T."/>
            <person name="Anna F."/>
            <person name="Clotilde B."/>
            <person name="Roberto B."/>
            <person name="Veronica D.S."/>
            <person name="Fabio R."/>
            <person name="Monica P."/>
            <person name="Olivier J."/>
            <person name="Enrico T."/>
            <person name="Nicola S."/>
        </authorList>
    </citation>
    <scope>NUCLEOTIDE SEQUENCE [LARGE SCALE GENOMIC DNA]</scope>
    <source>
        <strain evidence="17 18">DSM 44166</strain>
    </source>
</reference>
<dbReference type="InterPro" id="IPR030656">
    <property type="entry name" value="ALAD_AS"/>
</dbReference>
<dbReference type="GO" id="GO:0005829">
    <property type="term" value="C:cytosol"/>
    <property type="evidence" value="ECO:0007669"/>
    <property type="project" value="TreeGrafter"/>
</dbReference>
<evidence type="ECO:0000256" key="11">
    <source>
        <dbReference type="PIRSR" id="PIRSR001415-1"/>
    </source>
</evidence>
<keyword evidence="13" id="KW-0479">Metal-binding</keyword>
<dbReference type="GO" id="GO:0008270">
    <property type="term" value="F:zinc ion binding"/>
    <property type="evidence" value="ECO:0007669"/>
    <property type="project" value="TreeGrafter"/>
</dbReference>
<evidence type="ECO:0000256" key="6">
    <source>
        <dbReference type="ARBA" id="ARBA00023133"/>
    </source>
</evidence>
<dbReference type="OrthoDB" id="9805001at2"/>
<dbReference type="RefSeq" id="WP_085672382.1">
    <property type="nucleotide sequence ID" value="NZ_JACKRU010000753.1"/>
</dbReference>
<dbReference type="InterPro" id="IPR001731">
    <property type="entry name" value="ALAD"/>
</dbReference>
<organism evidence="17 18">
    <name type="scientific">Mycobacterium szulgai</name>
    <dbReference type="NCBI Taxonomy" id="1787"/>
    <lineage>
        <taxon>Bacteria</taxon>
        <taxon>Bacillati</taxon>
        <taxon>Actinomycetota</taxon>
        <taxon>Actinomycetes</taxon>
        <taxon>Mycobacteriales</taxon>
        <taxon>Mycobacteriaceae</taxon>
        <taxon>Mycobacterium</taxon>
    </lineage>
</organism>
<feature type="binding site" evidence="12">
    <location>
        <position position="326"/>
    </location>
    <ligand>
        <name>5-aminolevulinate</name>
        <dbReference type="ChEBI" id="CHEBI:356416"/>
        <label>2</label>
    </ligand>
</feature>
<protein>
    <recommendedName>
        <fullName evidence="5 14">Delta-aminolevulinic acid dehydratase</fullName>
        <ecNumber evidence="4 14">4.2.1.24</ecNumber>
    </recommendedName>
</protein>
<comment type="function">
    <text evidence="9">Catalyzes an early step in the biosynthesis of tetrapyrroles. Binds two molecules of 5-aminolevulinate per subunit, each at a distinct site, and catalyzes their condensation to form porphobilinogen.</text>
</comment>
<dbReference type="UniPathway" id="UPA00251">
    <property type="reaction ID" value="UER00318"/>
</dbReference>
<evidence type="ECO:0000313" key="17">
    <source>
        <dbReference type="EMBL" id="ORW92708.1"/>
    </source>
</evidence>
<keyword evidence="6" id="KW-0350">Heme biosynthesis</keyword>
<dbReference type="PRINTS" id="PR00144">
    <property type="entry name" value="DALDHYDRTASE"/>
</dbReference>
<feature type="active site" description="Schiff-base intermediate with substrate" evidence="11">
    <location>
        <position position="261"/>
    </location>
</feature>
<evidence type="ECO:0000256" key="8">
    <source>
        <dbReference type="ARBA" id="ARBA00023244"/>
    </source>
</evidence>
<feature type="binding site" evidence="12">
    <location>
        <position position="287"/>
    </location>
    <ligand>
        <name>5-aminolevulinate</name>
        <dbReference type="ChEBI" id="CHEBI:356416"/>
        <label>2</label>
    </ligand>
</feature>
<gene>
    <name evidence="17" type="ORF">AWC27_08220</name>
</gene>
<dbReference type="GO" id="GO:0006782">
    <property type="term" value="P:protoporphyrinogen IX biosynthetic process"/>
    <property type="evidence" value="ECO:0007669"/>
    <property type="project" value="UniProtKB-UniPathway"/>
</dbReference>
<evidence type="ECO:0000256" key="4">
    <source>
        <dbReference type="ARBA" id="ARBA00012053"/>
    </source>
</evidence>
<dbReference type="Pfam" id="PF00490">
    <property type="entry name" value="ALAD"/>
    <property type="match status" value="1"/>
</dbReference>
<comment type="caution">
    <text evidence="17">The sequence shown here is derived from an EMBL/GenBank/DDBJ whole genome shotgun (WGS) entry which is preliminary data.</text>
</comment>
<proteinExistence type="inferred from homology"/>
<keyword evidence="18" id="KW-1185">Reference proteome</keyword>
<evidence type="ECO:0000256" key="7">
    <source>
        <dbReference type="ARBA" id="ARBA00023239"/>
    </source>
</evidence>
<evidence type="ECO:0000256" key="14">
    <source>
        <dbReference type="RuleBase" id="RU000515"/>
    </source>
</evidence>
<feature type="active site" description="Schiff-base intermediate with substrate" evidence="11">
    <location>
        <position position="209"/>
    </location>
</feature>
<dbReference type="PANTHER" id="PTHR11458">
    <property type="entry name" value="DELTA-AMINOLEVULINIC ACID DEHYDRATASE"/>
    <property type="match status" value="1"/>
</dbReference>
<feature type="compositionally biased region" description="Basic and acidic residues" evidence="16">
    <location>
        <begin position="1"/>
        <end position="11"/>
    </location>
</feature>
<dbReference type="SMART" id="SM01004">
    <property type="entry name" value="ALAD"/>
    <property type="match status" value="1"/>
</dbReference>
<dbReference type="SUPFAM" id="SSF51569">
    <property type="entry name" value="Aldolase"/>
    <property type="match status" value="1"/>
</dbReference>
<evidence type="ECO:0000313" key="18">
    <source>
        <dbReference type="Proteomes" id="UP000193317"/>
    </source>
</evidence>
<comment type="subunit">
    <text evidence="3 14">Homooctamer.</text>
</comment>
<dbReference type="NCBIfam" id="NF006762">
    <property type="entry name" value="PRK09283.1"/>
    <property type="match status" value="1"/>
</dbReference>
<dbReference type="PIRSF" id="PIRSF001415">
    <property type="entry name" value="Porphbilin_synth"/>
    <property type="match status" value="1"/>
</dbReference>
<evidence type="ECO:0000256" key="2">
    <source>
        <dbReference type="ARBA" id="ARBA00008055"/>
    </source>
</evidence>
<dbReference type="EC" id="4.2.1.24" evidence="4 14"/>
<evidence type="ECO:0000256" key="13">
    <source>
        <dbReference type="PIRSR" id="PIRSR001415-5"/>
    </source>
</evidence>
<feature type="region of interest" description="Disordered" evidence="16">
    <location>
        <begin position="1"/>
        <end position="25"/>
    </location>
</feature>
<keyword evidence="8 14" id="KW-0627">Porphyrin biosynthesis</keyword>
<evidence type="ECO:0000256" key="15">
    <source>
        <dbReference type="RuleBase" id="RU004161"/>
    </source>
</evidence>
<evidence type="ECO:0000256" key="10">
    <source>
        <dbReference type="ARBA" id="ARBA00047651"/>
    </source>
</evidence>
<comment type="pathway">
    <text evidence="1">Porphyrin-containing compound metabolism; protoporphyrin-IX biosynthesis; coproporphyrinogen-III from 5-aminolevulinate: step 1/4.</text>
</comment>
<dbReference type="InterPro" id="IPR013785">
    <property type="entry name" value="Aldolase_TIM"/>
</dbReference>
<feature type="binding site" evidence="12">
    <location>
        <position position="219"/>
    </location>
    <ligand>
        <name>5-aminolevulinate</name>
        <dbReference type="ChEBI" id="CHEBI:356416"/>
        <label>1</label>
    </ligand>
</feature>
<dbReference type="Gene3D" id="3.20.20.70">
    <property type="entry name" value="Aldolase class I"/>
    <property type="match status" value="1"/>
</dbReference>
<accession>A0A1X2DXB0</accession>
<dbReference type="PANTHER" id="PTHR11458:SF0">
    <property type="entry name" value="DELTA-AMINOLEVULINIC ACID DEHYDRATASE"/>
    <property type="match status" value="1"/>
</dbReference>
<comment type="similarity">
    <text evidence="2 15">Belongs to the ALAD family.</text>
</comment>
<name>A0A1X2DXB0_MYCSZ</name>
<dbReference type="PROSITE" id="PS00169">
    <property type="entry name" value="D_ALA_DEHYDRATASE"/>
    <property type="match status" value="1"/>
</dbReference>
<evidence type="ECO:0000256" key="16">
    <source>
        <dbReference type="SAM" id="MobiDB-lite"/>
    </source>
</evidence>
<dbReference type="CDD" id="cd00384">
    <property type="entry name" value="ALAD_PBGS"/>
    <property type="match status" value="1"/>
</dbReference>
<dbReference type="EMBL" id="LQPW01000148">
    <property type="protein sequence ID" value="ORW92708.1"/>
    <property type="molecule type" value="Genomic_DNA"/>
</dbReference>
<feature type="binding site" evidence="12">
    <location>
        <position position="230"/>
    </location>
    <ligand>
        <name>5-aminolevulinate</name>
        <dbReference type="ChEBI" id="CHEBI:356416"/>
        <label>1</label>
    </ligand>
</feature>
<dbReference type="AlphaFoldDB" id="A0A1X2DXB0"/>
<dbReference type="Proteomes" id="UP000193317">
    <property type="component" value="Unassembled WGS sequence"/>
</dbReference>
<feature type="binding site" evidence="13">
    <location>
        <position position="246"/>
    </location>
    <ligand>
        <name>Mg(2+)</name>
        <dbReference type="ChEBI" id="CHEBI:18420"/>
    </ligand>
</feature>
<evidence type="ECO:0000256" key="3">
    <source>
        <dbReference type="ARBA" id="ARBA00011823"/>
    </source>
</evidence>
<evidence type="ECO:0000256" key="1">
    <source>
        <dbReference type="ARBA" id="ARBA00004694"/>
    </source>
</evidence>
<sequence>MSISFHGREALSTEANPHRPRRLRRTPALRRLTAEVQLVPAAFIQPIMVRDGIDRPREIRSMPGVFQHSVESAVQAAATAAAVGCGGVMLFGIPSTKDEIGSEASDPNGIMQRALRAVVREVGDQTVVMADINLDEYTTHGHSGVLDANGEVDNDPSVIRFTEVAVAQAEAGAHVVAPSGMMDGQIGAIRSGLDAAGYQSVTLMAYAVKYASTFYSPFRVAVESSLVGNRRTYQQYPGNIRESIREVLLDVDEGADIVMVKPALPYLDIIAKVAELVHLPVAAYQVSGEYAMVEAAAAQGLLNREEAIRESLLAIRRAGATNILTYWATEVADAIARGIEF</sequence>
<dbReference type="FunFam" id="3.20.20.70:FF:000019">
    <property type="entry name" value="Delta-aminolevulinic acid dehydratase"/>
    <property type="match status" value="1"/>
</dbReference>
<evidence type="ECO:0000256" key="9">
    <source>
        <dbReference type="ARBA" id="ARBA00025628"/>
    </source>
</evidence>
<keyword evidence="13" id="KW-0460">Magnesium</keyword>
<evidence type="ECO:0000256" key="5">
    <source>
        <dbReference type="ARBA" id="ARBA00020771"/>
    </source>
</evidence>
<comment type="catalytic activity">
    <reaction evidence="10 14">
        <text>2 5-aminolevulinate = porphobilinogen + 2 H2O + H(+)</text>
        <dbReference type="Rhea" id="RHEA:24064"/>
        <dbReference type="ChEBI" id="CHEBI:15377"/>
        <dbReference type="ChEBI" id="CHEBI:15378"/>
        <dbReference type="ChEBI" id="CHEBI:58126"/>
        <dbReference type="ChEBI" id="CHEBI:356416"/>
        <dbReference type="EC" id="4.2.1.24"/>
    </reaction>
</comment>
<keyword evidence="7 14" id="KW-0456">Lyase</keyword>
<evidence type="ECO:0000256" key="12">
    <source>
        <dbReference type="PIRSR" id="PIRSR001415-2"/>
    </source>
</evidence>
<dbReference type="GO" id="GO:0004655">
    <property type="term" value="F:porphobilinogen synthase activity"/>
    <property type="evidence" value="ECO:0007669"/>
    <property type="project" value="UniProtKB-EC"/>
</dbReference>